<gene>
    <name evidence="4" type="ORF">BG55_14895</name>
</gene>
<evidence type="ECO:0000313" key="4">
    <source>
        <dbReference type="EMBL" id="EXU74991.1"/>
    </source>
</evidence>
<dbReference type="OrthoDB" id="6522830at2"/>
<feature type="transmembrane region" description="Helical" evidence="2">
    <location>
        <begin position="12"/>
        <end position="29"/>
    </location>
</feature>
<evidence type="ECO:0000256" key="2">
    <source>
        <dbReference type="SAM" id="Phobius"/>
    </source>
</evidence>
<dbReference type="EMBL" id="JFHN01000053">
    <property type="protein sequence ID" value="EXU74991.1"/>
    <property type="molecule type" value="Genomic_DNA"/>
</dbReference>
<dbReference type="Proteomes" id="UP000019918">
    <property type="component" value="Unassembled WGS sequence"/>
</dbReference>
<organism evidence="4 5">
    <name type="scientific">Erwinia mallotivora</name>
    <dbReference type="NCBI Taxonomy" id="69222"/>
    <lineage>
        <taxon>Bacteria</taxon>
        <taxon>Pseudomonadati</taxon>
        <taxon>Pseudomonadota</taxon>
        <taxon>Gammaproteobacteria</taxon>
        <taxon>Enterobacterales</taxon>
        <taxon>Erwiniaceae</taxon>
        <taxon>Erwinia</taxon>
    </lineage>
</organism>
<name>A0A014LZG4_9GAMM</name>
<keyword evidence="2" id="KW-0472">Membrane</keyword>
<comment type="caution">
    <text evidence="4">The sequence shown here is derived from an EMBL/GenBank/DDBJ whole genome shotgun (WGS) entry which is preliminary data.</text>
</comment>
<dbReference type="NCBIfam" id="TIGR02532">
    <property type="entry name" value="IV_pilin_GFxxxE"/>
    <property type="match status" value="1"/>
</dbReference>
<dbReference type="PROSITE" id="PS00409">
    <property type="entry name" value="PROKAR_NTER_METHYL"/>
    <property type="match status" value="1"/>
</dbReference>
<evidence type="ECO:0000256" key="1">
    <source>
        <dbReference type="ARBA" id="ARBA00004167"/>
    </source>
</evidence>
<keyword evidence="2" id="KW-1133">Transmembrane helix</keyword>
<keyword evidence="5" id="KW-1185">Reference proteome</keyword>
<dbReference type="RefSeq" id="WP_034938566.1">
    <property type="nucleotide sequence ID" value="NZ_JFHN01000053.1"/>
</dbReference>
<reference evidence="4 5" key="1">
    <citation type="submission" date="2014-02" db="EMBL/GenBank/DDBJ databases">
        <title>Draft genome of Erwinia mallotivora strain BT-MARDI, a papaya dieback pathogen.</title>
        <authorList>
            <person name="Redzuan R."/>
            <person name="Abu Bakar N."/>
            <person name="Badrun R."/>
            <person name="Mohd Raih M.F."/>
            <person name="Rozano L."/>
            <person name="Mat Amin N."/>
        </authorList>
    </citation>
    <scope>NUCLEOTIDE SEQUENCE [LARGE SCALE GENOMIC DNA]</scope>
    <source>
        <strain evidence="4 5">BT-MARDI</strain>
    </source>
</reference>
<evidence type="ECO:0000313" key="5">
    <source>
        <dbReference type="Proteomes" id="UP000019918"/>
    </source>
</evidence>
<dbReference type="PATRIC" id="fig|69222.5.peg.3055"/>
<feature type="domain" description="Prepilin peptidase dependent protein C-like C-terminal" evidence="3">
    <location>
        <begin position="29"/>
        <end position="96"/>
    </location>
</feature>
<comment type="subcellular location">
    <subcellularLocation>
        <location evidence="1">Membrane</location>
        <topology evidence="1">Single-pass membrane protein</topology>
    </subcellularLocation>
</comment>
<protein>
    <submittedName>
        <fullName evidence="4">Prepilin peptidase-dependent protein C</fullName>
    </submittedName>
</protein>
<accession>A0A014LZG4</accession>
<dbReference type="InterPro" id="IPR022204">
    <property type="entry name" value="PpdC-like_C"/>
</dbReference>
<dbReference type="AlphaFoldDB" id="A0A014LZG4"/>
<evidence type="ECO:0000259" key="3">
    <source>
        <dbReference type="Pfam" id="PF12528"/>
    </source>
</evidence>
<dbReference type="Pfam" id="PF12528">
    <property type="entry name" value="T2SSppdC"/>
    <property type="match status" value="1"/>
</dbReference>
<dbReference type="Pfam" id="PF07963">
    <property type="entry name" value="N_methyl"/>
    <property type="match status" value="1"/>
</dbReference>
<dbReference type="STRING" id="69222.BG55_14895"/>
<sequence length="101" mass="11607">MNKQRGFSLPETLVALLLFTLSFTALLHYQRMLGSGFQLQQQQREAWRQAWLRFEGYQSPDWQTTLKQEPVQGCTMMTASAVSHGGQQAELSQLRCELLTE</sequence>
<keyword evidence="2" id="KW-0812">Transmembrane</keyword>
<dbReference type="InterPro" id="IPR012902">
    <property type="entry name" value="N_methyl_site"/>
</dbReference>
<proteinExistence type="predicted"/>
<dbReference type="GO" id="GO:0016020">
    <property type="term" value="C:membrane"/>
    <property type="evidence" value="ECO:0007669"/>
    <property type="project" value="UniProtKB-SubCell"/>
</dbReference>